<dbReference type="Proteomes" id="UP001063166">
    <property type="component" value="Unassembled WGS sequence"/>
</dbReference>
<dbReference type="AlphaFoldDB" id="A0A9P3URT8"/>
<keyword evidence="3" id="KW-1185">Reference proteome</keyword>
<dbReference type="EMBL" id="BRPK01000008">
    <property type="protein sequence ID" value="GLB40511.1"/>
    <property type="molecule type" value="Genomic_DNA"/>
</dbReference>
<proteinExistence type="predicted"/>
<evidence type="ECO:0000313" key="2">
    <source>
        <dbReference type="EMBL" id="GLB40511.1"/>
    </source>
</evidence>
<evidence type="ECO:0000313" key="3">
    <source>
        <dbReference type="Proteomes" id="UP001063166"/>
    </source>
</evidence>
<organism evidence="2 3">
    <name type="scientific">Lyophyllum shimeji</name>
    <name type="common">Hon-shimeji</name>
    <name type="synonym">Tricholoma shimeji</name>
    <dbReference type="NCBI Taxonomy" id="47721"/>
    <lineage>
        <taxon>Eukaryota</taxon>
        <taxon>Fungi</taxon>
        <taxon>Dikarya</taxon>
        <taxon>Basidiomycota</taxon>
        <taxon>Agaricomycotina</taxon>
        <taxon>Agaricomycetes</taxon>
        <taxon>Agaricomycetidae</taxon>
        <taxon>Agaricales</taxon>
        <taxon>Tricholomatineae</taxon>
        <taxon>Lyophyllaceae</taxon>
        <taxon>Lyophyllum</taxon>
    </lineage>
</organism>
<protein>
    <submittedName>
        <fullName evidence="2">Uncharacterized protein</fullName>
    </submittedName>
</protein>
<evidence type="ECO:0000256" key="1">
    <source>
        <dbReference type="SAM" id="MobiDB-lite"/>
    </source>
</evidence>
<gene>
    <name evidence="2" type="ORF">LshimejAT787_0803820</name>
</gene>
<comment type="caution">
    <text evidence="2">The sequence shown here is derived from an EMBL/GenBank/DDBJ whole genome shotgun (WGS) entry which is preliminary data.</text>
</comment>
<feature type="region of interest" description="Disordered" evidence="1">
    <location>
        <begin position="1"/>
        <end position="20"/>
    </location>
</feature>
<sequence length="109" mass="11391">MSPLDPRFQPPVLSTPAGGQGKVSRAAMLAEVASLKAQIGLRTGVVGMKGSMVELSKARIENEEDDEETGSYAGSEGGIDDEMARKIELSTAHVNSNVFKASGSLIIIS</sequence>
<reference evidence="2" key="1">
    <citation type="submission" date="2022-07" db="EMBL/GenBank/DDBJ databases">
        <title>The genome of Lyophyllum shimeji provides insight into the initial evolution of ectomycorrhizal fungal genome.</title>
        <authorList>
            <person name="Kobayashi Y."/>
            <person name="Shibata T."/>
            <person name="Hirakawa H."/>
            <person name="Shigenobu S."/>
            <person name="Nishiyama T."/>
            <person name="Yamada A."/>
            <person name="Hasebe M."/>
            <person name="Kawaguchi M."/>
        </authorList>
    </citation>
    <scope>NUCLEOTIDE SEQUENCE</scope>
    <source>
        <strain evidence="2">AT787</strain>
    </source>
</reference>
<accession>A0A9P3URT8</accession>
<name>A0A9P3URT8_LYOSH</name>
<feature type="region of interest" description="Disordered" evidence="1">
    <location>
        <begin position="60"/>
        <end position="79"/>
    </location>
</feature>